<organism evidence="4 5">
    <name type="scientific">Marasmius tenuissimus</name>
    <dbReference type="NCBI Taxonomy" id="585030"/>
    <lineage>
        <taxon>Eukaryota</taxon>
        <taxon>Fungi</taxon>
        <taxon>Dikarya</taxon>
        <taxon>Basidiomycota</taxon>
        <taxon>Agaricomycotina</taxon>
        <taxon>Agaricomycetes</taxon>
        <taxon>Agaricomycetidae</taxon>
        <taxon>Agaricales</taxon>
        <taxon>Marasmiineae</taxon>
        <taxon>Marasmiaceae</taxon>
        <taxon>Marasmius</taxon>
    </lineage>
</organism>
<dbReference type="Gene3D" id="1.25.10.10">
    <property type="entry name" value="Leucine-rich Repeat Variant"/>
    <property type="match status" value="2"/>
</dbReference>
<dbReference type="InterPro" id="IPR024687">
    <property type="entry name" value="MMS19_C"/>
</dbReference>
<sequence>MSVCLSVYGSALARAHARKLWNALKLEIFQPIDLKTEEQALKTTQDIVKIIYSDRQQAEENVEGLAKDACEECLTILREPEKSQAKHAIKVLCAFMSTTPSVSQYTIAQVVPYLMRQFVNPEDASVRPSVLLLVSDVIAAARDAMSHAPVEEAIDSETVDTPLTPFKDELVSVIISALKVPSCRSPATACLLGSVSIPRLLAEEDLGFIVHNVNEVLNIDDDEEDSNAALKLLSTIALSHPRLIRDQTLPQLFSSLPDHAPPKDAVTERVKYWRTLEALTTLCHQSELFEILVIRLTTRLDLLCFRPHPESSDANTLEPDAAYAHSMIHTIHKVLAAKIEDGHPDVAKYVDILVPRLFNLFLYSVALSSERYVVGTEPRLMIAAGQVITLVVQSLPSPRQETYAKDLVSAFVDGTIKPISEGQRPIPADHHFRALEEHATTVLKNLVILFSSAMVALRKEIVIPVSDLNVFLSDLLDWSLGKAENDYQRESIWKMIAAISNKRVDADATAFLSQNLQDFWASKVADTSCQLSTRQHAIQAWGWMAKALLIRTHAMSTQFTDRLFELFAEEGINWHAAKTFGDIVSVDKVLTKKNHAVVKILHTQRFVDGVLPRLISGAKNPANSHEQFAYLVALCSLISQIPRSLYGRELPLLIPLLIRGLDLPDHNIRCKVIGTLLAVAQEDSSDKSAISEHAPSLVTTMLKNSVARDMSSVNVRISALKYLGVLPKVVRYDVLHPHKATVLRELSNALDDPKRLVRREAVETRTTW</sequence>
<dbReference type="InterPro" id="IPR039920">
    <property type="entry name" value="MMS19"/>
</dbReference>
<gene>
    <name evidence="4" type="ORF">AAF712_005804</name>
</gene>
<name>A0ABR3A1I3_9AGAR</name>
<keyword evidence="2" id="KW-0227">DNA damage</keyword>
<dbReference type="PANTHER" id="PTHR12891">
    <property type="entry name" value="DNA REPAIR/TRANSCRIPTION PROTEIN MET18/MMS19"/>
    <property type="match status" value="1"/>
</dbReference>
<dbReference type="Proteomes" id="UP001437256">
    <property type="component" value="Unassembled WGS sequence"/>
</dbReference>
<dbReference type="Pfam" id="PF12460">
    <property type="entry name" value="MMS19_C"/>
    <property type="match status" value="1"/>
</dbReference>
<proteinExistence type="inferred from homology"/>
<dbReference type="InterPro" id="IPR016024">
    <property type="entry name" value="ARM-type_fold"/>
</dbReference>
<feature type="domain" description="MMS19 C-terminal" evidence="3">
    <location>
        <begin position="275"/>
        <end position="727"/>
    </location>
</feature>
<dbReference type="SUPFAM" id="SSF48371">
    <property type="entry name" value="ARM repeat"/>
    <property type="match status" value="1"/>
</dbReference>
<evidence type="ECO:0000259" key="3">
    <source>
        <dbReference type="Pfam" id="PF12460"/>
    </source>
</evidence>
<keyword evidence="2" id="KW-0539">Nucleus</keyword>
<dbReference type="InterPro" id="IPR011989">
    <property type="entry name" value="ARM-like"/>
</dbReference>
<dbReference type="PANTHER" id="PTHR12891:SF0">
    <property type="entry name" value="MMS19 NUCLEOTIDE EXCISION REPAIR PROTEIN HOMOLOG"/>
    <property type="match status" value="1"/>
</dbReference>
<accession>A0ABR3A1I3</accession>
<comment type="subcellular location">
    <subcellularLocation>
        <location evidence="2">Nucleus</location>
    </subcellularLocation>
</comment>
<reference evidence="4 5" key="1">
    <citation type="submission" date="2024-05" db="EMBL/GenBank/DDBJ databases">
        <title>A draft genome resource for the thread blight pathogen Marasmius tenuissimus strain MS-2.</title>
        <authorList>
            <person name="Yulfo-Soto G.E."/>
            <person name="Baruah I.K."/>
            <person name="Amoako-Attah I."/>
            <person name="Bukari Y."/>
            <person name="Meinhardt L.W."/>
            <person name="Bailey B.A."/>
            <person name="Cohen S.P."/>
        </authorList>
    </citation>
    <scope>NUCLEOTIDE SEQUENCE [LARGE SCALE GENOMIC DNA]</scope>
    <source>
        <strain evidence="4 5">MS-2</strain>
    </source>
</reference>
<evidence type="ECO:0000256" key="2">
    <source>
        <dbReference type="RuleBase" id="RU367072"/>
    </source>
</evidence>
<evidence type="ECO:0000313" key="4">
    <source>
        <dbReference type="EMBL" id="KAL0067234.1"/>
    </source>
</evidence>
<keyword evidence="5" id="KW-1185">Reference proteome</keyword>
<comment type="similarity">
    <text evidence="1 2">Belongs to the MET18/MMS19 family.</text>
</comment>
<evidence type="ECO:0000256" key="1">
    <source>
        <dbReference type="ARBA" id="ARBA00009340"/>
    </source>
</evidence>
<comment type="caution">
    <text evidence="4">The sequence shown here is derived from an EMBL/GenBank/DDBJ whole genome shotgun (WGS) entry which is preliminary data.</text>
</comment>
<keyword evidence="2" id="KW-0234">DNA repair</keyword>
<evidence type="ECO:0000313" key="5">
    <source>
        <dbReference type="Proteomes" id="UP001437256"/>
    </source>
</evidence>
<comment type="function">
    <text evidence="2">Key component of the cytosolic iron-sulfur protein assembly (CIA) complex, a multiprotein complex that mediates the incorporation of iron-sulfur cluster into apoproteins specifically involved in DNA metabolism and genomic integrity. In the CIA complex, MMS19 acts as an adapter between early-acting CIA components and a subset of cellular target iron-sulfur proteins.</text>
</comment>
<protein>
    <recommendedName>
        <fullName evidence="2">MMS19 nucleotide excision repair protein</fullName>
    </recommendedName>
</protein>
<dbReference type="EMBL" id="JBBXMP010000028">
    <property type="protein sequence ID" value="KAL0067234.1"/>
    <property type="molecule type" value="Genomic_DNA"/>
</dbReference>